<feature type="domain" description="Attacin N-terminal" evidence="9">
    <location>
        <begin position="5"/>
        <end position="68"/>
    </location>
</feature>
<evidence type="ECO:0000259" key="9">
    <source>
        <dbReference type="Pfam" id="PF03768"/>
    </source>
</evidence>
<comment type="subcellular location">
    <subcellularLocation>
        <location evidence="1">Secreted</location>
    </subcellularLocation>
</comment>
<organism evidence="11 12">
    <name type="scientific">Lucilia cuprina</name>
    <name type="common">Green bottle fly</name>
    <name type="synonym">Australian sheep blowfly</name>
    <dbReference type="NCBI Taxonomy" id="7375"/>
    <lineage>
        <taxon>Eukaryota</taxon>
        <taxon>Metazoa</taxon>
        <taxon>Ecdysozoa</taxon>
        <taxon>Arthropoda</taxon>
        <taxon>Hexapoda</taxon>
        <taxon>Insecta</taxon>
        <taxon>Pterygota</taxon>
        <taxon>Neoptera</taxon>
        <taxon>Endopterygota</taxon>
        <taxon>Diptera</taxon>
        <taxon>Brachycera</taxon>
        <taxon>Muscomorpha</taxon>
        <taxon>Oestroidea</taxon>
        <taxon>Calliphoridae</taxon>
        <taxon>Luciliinae</taxon>
        <taxon>Lucilia</taxon>
    </lineage>
</organism>
<evidence type="ECO:0000256" key="2">
    <source>
        <dbReference type="ARBA" id="ARBA00007550"/>
    </source>
</evidence>
<dbReference type="Pfam" id="PF03768">
    <property type="entry name" value="Attacin_N"/>
    <property type="match status" value="1"/>
</dbReference>
<keyword evidence="3" id="KW-0964">Secreted</keyword>
<dbReference type="EMBL" id="JRES01000819">
    <property type="protein sequence ID" value="KNC28128.1"/>
    <property type="molecule type" value="Genomic_DNA"/>
</dbReference>
<gene>
    <name evidence="11" type="ORF">FF38_04371</name>
</gene>
<evidence type="ECO:0000313" key="12">
    <source>
        <dbReference type="Proteomes" id="UP000037069"/>
    </source>
</evidence>
<evidence type="ECO:0000256" key="4">
    <source>
        <dbReference type="ARBA" id="ARBA00022529"/>
    </source>
</evidence>
<sequence length="175" mass="18169">MADIAGTVKANPNGGHDINVQALKSFGDEKTNAVVGVFAAGNDSKGPVTTGAFGALNANGHGLSIQHSNTRGVSSNLSENLRLNVLKTDQHALDVNAFHGRTQLQNGLKFDNVGANTSWNSAQGHSASVGVNHIPKFNMTTVNAAANANLWTSSNQATSLNLNANASRHVSGPFR</sequence>
<evidence type="ECO:0000256" key="8">
    <source>
        <dbReference type="ARBA" id="ARBA00023022"/>
    </source>
</evidence>
<evidence type="ECO:0000256" key="1">
    <source>
        <dbReference type="ARBA" id="ARBA00004613"/>
    </source>
</evidence>
<dbReference type="AlphaFoldDB" id="A0A0L0C6T8"/>
<dbReference type="GO" id="GO:0045087">
    <property type="term" value="P:innate immune response"/>
    <property type="evidence" value="ECO:0007669"/>
    <property type="project" value="UniProtKB-KW"/>
</dbReference>
<accession>A0A0L0C6T8</accession>
<dbReference type="GO" id="GO:0042742">
    <property type="term" value="P:defense response to bacterium"/>
    <property type="evidence" value="ECO:0007669"/>
    <property type="project" value="UniProtKB-KW"/>
</dbReference>
<dbReference type="Proteomes" id="UP000037069">
    <property type="component" value="Unassembled WGS sequence"/>
</dbReference>
<proteinExistence type="inferred from homology"/>
<evidence type="ECO:0000256" key="3">
    <source>
        <dbReference type="ARBA" id="ARBA00022525"/>
    </source>
</evidence>
<evidence type="ECO:0000256" key="5">
    <source>
        <dbReference type="ARBA" id="ARBA00022588"/>
    </source>
</evidence>
<dbReference type="InterPro" id="IPR005521">
    <property type="entry name" value="Attacin_C"/>
</dbReference>
<dbReference type="Pfam" id="PF03769">
    <property type="entry name" value="Attacin_C"/>
    <property type="match status" value="1"/>
</dbReference>
<keyword evidence="7" id="KW-0391">Immunity</keyword>
<protein>
    <recommendedName>
        <fullName evidence="13">Attacin-A</fullName>
    </recommendedName>
</protein>
<evidence type="ECO:0000256" key="7">
    <source>
        <dbReference type="ARBA" id="ARBA00022859"/>
    </source>
</evidence>
<keyword evidence="12" id="KW-1185">Reference proteome</keyword>
<evidence type="ECO:0000259" key="10">
    <source>
        <dbReference type="Pfam" id="PF03769"/>
    </source>
</evidence>
<keyword evidence="4" id="KW-0929">Antimicrobial</keyword>
<comment type="similarity">
    <text evidence="2">Belongs to the attacin/sarcotoxin-2 family.</text>
</comment>
<dbReference type="GO" id="GO:0005576">
    <property type="term" value="C:extracellular region"/>
    <property type="evidence" value="ECO:0007669"/>
    <property type="project" value="UniProtKB-SubCell"/>
</dbReference>
<dbReference type="InterPro" id="IPR005520">
    <property type="entry name" value="Attacin_N"/>
</dbReference>
<comment type="caution">
    <text evidence="11">The sequence shown here is derived from an EMBL/GenBank/DDBJ whole genome shotgun (WGS) entry which is preliminary data.</text>
</comment>
<keyword evidence="6" id="KW-0732">Signal</keyword>
<name>A0A0L0C6T8_LUCCU</name>
<keyword evidence="5" id="KW-0399">Innate immunity</keyword>
<evidence type="ECO:0008006" key="13">
    <source>
        <dbReference type="Google" id="ProtNLM"/>
    </source>
</evidence>
<evidence type="ECO:0000256" key="6">
    <source>
        <dbReference type="ARBA" id="ARBA00022729"/>
    </source>
</evidence>
<dbReference type="OMA" id="RSHDQFG"/>
<keyword evidence="8" id="KW-0044">Antibiotic</keyword>
<dbReference type="OrthoDB" id="7441167at2759"/>
<feature type="domain" description="Attacin C-terminal" evidence="10">
    <location>
        <begin position="72"/>
        <end position="175"/>
    </location>
</feature>
<reference evidence="11 12" key="1">
    <citation type="journal article" date="2015" name="Nat. Commun.">
        <title>Lucilia cuprina genome unlocks parasitic fly biology to underpin future interventions.</title>
        <authorList>
            <person name="Anstead C.A."/>
            <person name="Korhonen P.K."/>
            <person name="Young N.D."/>
            <person name="Hall R.S."/>
            <person name="Jex A.R."/>
            <person name="Murali S.C."/>
            <person name="Hughes D.S."/>
            <person name="Lee S.F."/>
            <person name="Perry T."/>
            <person name="Stroehlein A.J."/>
            <person name="Ansell B.R."/>
            <person name="Breugelmans B."/>
            <person name="Hofmann A."/>
            <person name="Qu J."/>
            <person name="Dugan S."/>
            <person name="Lee S.L."/>
            <person name="Chao H."/>
            <person name="Dinh H."/>
            <person name="Han Y."/>
            <person name="Doddapaneni H.V."/>
            <person name="Worley K.C."/>
            <person name="Muzny D.M."/>
            <person name="Ioannidis P."/>
            <person name="Waterhouse R.M."/>
            <person name="Zdobnov E.M."/>
            <person name="James P.J."/>
            <person name="Bagnall N.H."/>
            <person name="Kotze A.C."/>
            <person name="Gibbs R.A."/>
            <person name="Richards S."/>
            <person name="Batterham P."/>
            <person name="Gasser R.B."/>
        </authorList>
    </citation>
    <scope>NUCLEOTIDE SEQUENCE [LARGE SCALE GENOMIC DNA]</scope>
    <source>
        <strain evidence="11 12">LS</strain>
        <tissue evidence="11">Full body</tissue>
    </source>
</reference>
<evidence type="ECO:0000313" key="11">
    <source>
        <dbReference type="EMBL" id="KNC28128.1"/>
    </source>
</evidence>